<dbReference type="InterPro" id="IPR029044">
    <property type="entry name" value="Nucleotide-diphossugar_trans"/>
</dbReference>
<dbReference type="InterPro" id="IPR002495">
    <property type="entry name" value="Glyco_trans_8"/>
</dbReference>
<protein>
    <submittedName>
        <fullName evidence="1">Lipopolysaccharide biosynthesis protein, LPS:glycosyltransferase</fullName>
    </submittedName>
</protein>
<evidence type="ECO:0000313" key="2">
    <source>
        <dbReference type="Proteomes" id="UP000198970"/>
    </source>
</evidence>
<dbReference type="EMBL" id="LT630003">
    <property type="protein sequence ID" value="SET96060.1"/>
    <property type="molecule type" value="Genomic_DNA"/>
</dbReference>
<organism evidence="1 2">
    <name type="scientific">Lacrimispora sphenoides JCM 1415</name>
    <dbReference type="NCBI Taxonomy" id="1297793"/>
    <lineage>
        <taxon>Bacteria</taxon>
        <taxon>Bacillati</taxon>
        <taxon>Bacillota</taxon>
        <taxon>Clostridia</taxon>
        <taxon>Lachnospirales</taxon>
        <taxon>Lachnospiraceae</taxon>
        <taxon>Lacrimispora</taxon>
    </lineage>
</organism>
<dbReference type="CDD" id="cd04194">
    <property type="entry name" value="GT8_A4GalT_like"/>
    <property type="match status" value="1"/>
</dbReference>
<dbReference type="RefSeq" id="WP_157724430.1">
    <property type="nucleotide sequence ID" value="NZ_LT630003.1"/>
</dbReference>
<sequence length="310" mass="36746">MIVVYSCNDFYFYQTTVSMVSLIKHNPDVKIYLISDNISLDNIKLMECTLEKYNQKVKVIHADYILNDLYLNQKDRHPRTIYTKLFLDSIIEEPKLLYLDSDTIVTDSLEKLFQRNMDNEIIAGVLMPYSKKVKNDSNLNFDDKYICDGVVLFNMKRWKKENISEECRNYINKYNGNPPMQSEGTLNYVCRYGIGILKPEFNVMPSMLMYSGSQIRNLFKSTVYYTDTEIEETRTKYKIIHYMNELYERPWFKPSRHPLREGYLKIEKEVFDGKTIKPSTISKHTLLTAWLAEHLPFVIFLKLYHLKNGM</sequence>
<accession>A0ABY1CE66</accession>
<reference evidence="1 2" key="1">
    <citation type="submission" date="2016-10" db="EMBL/GenBank/DDBJ databases">
        <authorList>
            <person name="Varghese N."/>
            <person name="Submissions S."/>
        </authorList>
    </citation>
    <scope>NUCLEOTIDE SEQUENCE [LARGE SCALE GENOMIC DNA]</scope>
    <source>
        <strain evidence="1 2">ATCC 19403</strain>
    </source>
</reference>
<dbReference type="Pfam" id="PF01501">
    <property type="entry name" value="Glyco_transf_8"/>
    <property type="match status" value="1"/>
</dbReference>
<gene>
    <name evidence="1" type="ORF">SAMN02745906_3436</name>
</gene>
<dbReference type="Gene3D" id="3.90.550.10">
    <property type="entry name" value="Spore Coat Polysaccharide Biosynthesis Protein SpsA, Chain A"/>
    <property type="match status" value="1"/>
</dbReference>
<keyword evidence="2" id="KW-1185">Reference proteome</keyword>
<dbReference type="Proteomes" id="UP000198970">
    <property type="component" value="Chromosome I"/>
</dbReference>
<proteinExistence type="predicted"/>
<evidence type="ECO:0000313" key="1">
    <source>
        <dbReference type="EMBL" id="SET96060.1"/>
    </source>
</evidence>
<name>A0ABY1CE66_9FIRM</name>
<dbReference type="SUPFAM" id="SSF53448">
    <property type="entry name" value="Nucleotide-diphospho-sugar transferases"/>
    <property type="match status" value="1"/>
</dbReference>